<accession>A0A9K3LQ44</accession>
<evidence type="ECO:0000313" key="2">
    <source>
        <dbReference type="Proteomes" id="UP000693970"/>
    </source>
</evidence>
<gene>
    <name evidence="1" type="ORF">IV203_038069</name>
</gene>
<sequence>MDFDATSFFDYIIPNKASHAGCSFGQYRALCFLHARFLEEAQYIFQTKLGLSEKAYCHREPHPIFGTGRAANSPAIWALMSSRLFDAHAKKAKGATFTSPDGSIKTQIFMVGFVDDSVNCINDFTNPSQDIVTLLHNAQHDTQLWNDLLDSSGGALEVRKSGFSQHRLNCPRKRLRHTAQQEVTTLPMTCYPVECFESHYGFYVPKGQHNVLLEEPQHPTPTCFEDFLGFQPDCSRDMLGALESKFSYKEIASMLQESQQYPSSACDGPVAKN</sequence>
<dbReference type="Proteomes" id="UP000693970">
    <property type="component" value="Unassembled WGS sequence"/>
</dbReference>
<comment type="caution">
    <text evidence="1">The sequence shown here is derived from an EMBL/GenBank/DDBJ whole genome shotgun (WGS) entry which is preliminary data.</text>
</comment>
<dbReference type="EMBL" id="JAGRRH010000009">
    <property type="protein sequence ID" value="KAG7364866.1"/>
    <property type="molecule type" value="Genomic_DNA"/>
</dbReference>
<keyword evidence="2" id="KW-1185">Reference proteome</keyword>
<proteinExistence type="predicted"/>
<organism evidence="1 2">
    <name type="scientific">Nitzschia inconspicua</name>
    <dbReference type="NCBI Taxonomy" id="303405"/>
    <lineage>
        <taxon>Eukaryota</taxon>
        <taxon>Sar</taxon>
        <taxon>Stramenopiles</taxon>
        <taxon>Ochrophyta</taxon>
        <taxon>Bacillariophyta</taxon>
        <taxon>Bacillariophyceae</taxon>
        <taxon>Bacillariophycidae</taxon>
        <taxon>Bacillariales</taxon>
        <taxon>Bacillariaceae</taxon>
        <taxon>Nitzschia</taxon>
    </lineage>
</organism>
<protein>
    <submittedName>
        <fullName evidence="1">Uncharacterized protein</fullName>
    </submittedName>
</protein>
<dbReference type="AlphaFoldDB" id="A0A9K3LQ44"/>
<evidence type="ECO:0000313" key="1">
    <source>
        <dbReference type="EMBL" id="KAG7364866.1"/>
    </source>
</evidence>
<reference evidence="1" key="1">
    <citation type="journal article" date="2021" name="Sci. Rep.">
        <title>Diploid genomic architecture of Nitzschia inconspicua, an elite biomass production diatom.</title>
        <authorList>
            <person name="Oliver A."/>
            <person name="Podell S."/>
            <person name="Pinowska A."/>
            <person name="Traller J.C."/>
            <person name="Smith S.R."/>
            <person name="McClure R."/>
            <person name="Beliaev A."/>
            <person name="Bohutskyi P."/>
            <person name="Hill E.A."/>
            <person name="Rabines A."/>
            <person name="Zheng H."/>
            <person name="Allen L.Z."/>
            <person name="Kuo A."/>
            <person name="Grigoriev I.V."/>
            <person name="Allen A.E."/>
            <person name="Hazlebeck D."/>
            <person name="Allen E.E."/>
        </authorList>
    </citation>
    <scope>NUCLEOTIDE SEQUENCE</scope>
    <source>
        <strain evidence="1">Hildebrandi</strain>
    </source>
</reference>
<reference evidence="1" key="2">
    <citation type="submission" date="2021-04" db="EMBL/GenBank/DDBJ databases">
        <authorList>
            <person name="Podell S."/>
        </authorList>
    </citation>
    <scope>NUCLEOTIDE SEQUENCE</scope>
    <source>
        <strain evidence="1">Hildebrandi</strain>
    </source>
</reference>
<name>A0A9K3LQ44_9STRA</name>